<dbReference type="InterPro" id="IPR003593">
    <property type="entry name" value="AAA+_ATPase"/>
</dbReference>
<gene>
    <name evidence="4" type="ORF">DWX77_16380</name>
</gene>
<dbReference type="PROSITE" id="PS00211">
    <property type="entry name" value="ABC_TRANSPORTER_1"/>
    <property type="match status" value="1"/>
</dbReference>
<evidence type="ECO:0000313" key="5">
    <source>
        <dbReference type="Proteomes" id="UP000284242"/>
    </source>
</evidence>
<keyword evidence="1" id="KW-0547">Nucleotide-binding</keyword>
<dbReference type="InterPro" id="IPR017871">
    <property type="entry name" value="ABC_transporter-like_CS"/>
</dbReference>
<name>A0A412KH29_9FIRM</name>
<evidence type="ECO:0000313" key="4">
    <source>
        <dbReference type="EMBL" id="RGS68053.1"/>
    </source>
</evidence>
<dbReference type="AlphaFoldDB" id="A0A412KH29"/>
<dbReference type="Pfam" id="PF00005">
    <property type="entry name" value="ABC_tran"/>
    <property type="match status" value="1"/>
</dbReference>
<dbReference type="Gene3D" id="3.40.50.300">
    <property type="entry name" value="P-loop containing nucleotide triphosphate hydrolases"/>
    <property type="match status" value="1"/>
</dbReference>
<dbReference type="InterPro" id="IPR039421">
    <property type="entry name" value="Type_1_exporter"/>
</dbReference>
<evidence type="ECO:0000256" key="1">
    <source>
        <dbReference type="ARBA" id="ARBA00022741"/>
    </source>
</evidence>
<comment type="caution">
    <text evidence="4">The sequence shown here is derived from an EMBL/GenBank/DDBJ whole genome shotgun (WGS) entry which is preliminary data.</text>
</comment>
<dbReference type="Proteomes" id="UP000284242">
    <property type="component" value="Unassembled WGS sequence"/>
</dbReference>
<dbReference type="EMBL" id="QRVV01000122">
    <property type="protein sequence ID" value="RGS68053.1"/>
    <property type="molecule type" value="Genomic_DNA"/>
</dbReference>
<dbReference type="PANTHER" id="PTHR24221">
    <property type="entry name" value="ATP-BINDING CASSETTE SUB-FAMILY B"/>
    <property type="match status" value="1"/>
</dbReference>
<dbReference type="CDD" id="cd03228">
    <property type="entry name" value="ABCC_MRP_Like"/>
    <property type="match status" value="1"/>
</dbReference>
<evidence type="ECO:0000256" key="2">
    <source>
        <dbReference type="ARBA" id="ARBA00022840"/>
    </source>
</evidence>
<evidence type="ECO:0000259" key="3">
    <source>
        <dbReference type="PROSITE" id="PS50893"/>
    </source>
</evidence>
<dbReference type="InterPro" id="IPR003439">
    <property type="entry name" value="ABC_transporter-like_ATP-bd"/>
</dbReference>
<proteinExistence type="predicted"/>
<dbReference type="SMART" id="SM00382">
    <property type="entry name" value="AAA"/>
    <property type="match status" value="1"/>
</dbReference>
<organism evidence="4 5">
    <name type="scientific">Blautia obeum</name>
    <dbReference type="NCBI Taxonomy" id="40520"/>
    <lineage>
        <taxon>Bacteria</taxon>
        <taxon>Bacillati</taxon>
        <taxon>Bacillota</taxon>
        <taxon>Clostridia</taxon>
        <taxon>Lachnospirales</taxon>
        <taxon>Lachnospiraceae</taxon>
        <taxon>Blautia</taxon>
    </lineage>
</organism>
<dbReference type="PANTHER" id="PTHR24221:SF654">
    <property type="entry name" value="ATP-BINDING CASSETTE SUB-FAMILY B MEMBER 6"/>
    <property type="match status" value="1"/>
</dbReference>
<reference evidence="4 5" key="1">
    <citation type="submission" date="2018-08" db="EMBL/GenBank/DDBJ databases">
        <title>A genome reference for cultivated species of the human gut microbiota.</title>
        <authorList>
            <person name="Zou Y."/>
            <person name="Xue W."/>
            <person name="Luo G."/>
        </authorList>
    </citation>
    <scope>NUCLEOTIDE SEQUENCE [LARGE SCALE GENOMIC DNA]</scope>
    <source>
        <strain evidence="4 5">AF21-24</strain>
    </source>
</reference>
<keyword evidence="2 4" id="KW-0067">ATP-binding</keyword>
<dbReference type="SUPFAM" id="SSF52540">
    <property type="entry name" value="P-loop containing nucleoside triphosphate hydrolases"/>
    <property type="match status" value="1"/>
</dbReference>
<dbReference type="PROSITE" id="PS50893">
    <property type="entry name" value="ABC_TRANSPORTER_2"/>
    <property type="match status" value="1"/>
</dbReference>
<protein>
    <submittedName>
        <fullName evidence="4">ATP-binding cassette domain-containing protein</fullName>
    </submittedName>
</protein>
<dbReference type="GO" id="GO:0042626">
    <property type="term" value="F:ATPase-coupled transmembrane transporter activity"/>
    <property type="evidence" value="ECO:0007669"/>
    <property type="project" value="TreeGrafter"/>
</dbReference>
<dbReference type="GO" id="GO:0005524">
    <property type="term" value="F:ATP binding"/>
    <property type="evidence" value="ECO:0007669"/>
    <property type="project" value="UniProtKB-KW"/>
</dbReference>
<dbReference type="GO" id="GO:0016887">
    <property type="term" value="F:ATP hydrolysis activity"/>
    <property type="evidence" value="ECO:0007669"/>
    <property type="project" value="InterPro"/>
</dbReference>
<accession>A0A412KH29</accession>
<feature type="domain" description="ABC transporter" evidence="3">
    <location>
        <begin position="14"/>
        <end position="218"/>
    </location>
</feature>
<dbReference type="InterPro" id="IPR027417">
    <property type="entry name" value="P-loop_NTPase"/>
</dbReference>
<sequence>MEKNIVGNIRFENIRFENMYFRYVEKSRYVLEGIDLNISAGKIVGIVGENGVGKTTILRLLSKLCIPSKGRILLDGIDISKFNTQFLWSQIGIMTQETYLPRGKINEILGINENNLPIAKRMLRELHFEIDKFPEGMESEIGGNASSISGGEAQKLAFIRLILEDKKMFILDEPTSALDLESEELMLEMICKYMKGRTCVIITHRPKLLDICDQVIEMC</sequence>